<evidence type="ECO:0000256" key="6">
    <source>
        <dbReference type="SAM" id="Phobius"/>
    </source>
</evidence>
<evidence type="ECO:0000259" key="7">
    <source>
        <dbReference type="Pfam" id="PF06271"/>
    </source>
</evidence>
<dbReference type="PANTHER" id="PTHR36115:SF4">
    <property type="entry name" value="MEMBRANE PROTEIN"/>
    <property type="match status" value="1"/>
</dbReference>
<proteinExistence type="predicted"/>
<keyword evidence="3 6" id="KW-0812">Transmembrane</keyword>
<dbReference type="InterPro" id="IPR051791">
    <property type="entry name" value="Pra-immunoreactive"/>
</dbReference>
<feature type="transmembrane region" description="Helical" evidence="6">
    <location>
        <begin position="113"/>
        <end position="131"/>
    </location>
</feature>
<dbReference type="EMBL" id="JANHOH010000006">
    <property type="protein sequence ID" value="MCQ6960189.1"/>
    <property type="molecule type" value="Genomic_DNA"/>
</dbReference>
<dbReference type="InterPro" id="IPR025640">
    <property type="entry name" value="GYF_2"/>
</dbReference>
<dbReference type="Pfam" id="PF06271">
    <property type="entry name" value="RDD"/>
    <property type="match status" value="1"/>
</dbReference>
<dbReference type="Proteomes" id="UP001204376">
    <property type="component" value="Unassembled WGS sequence"/>
</dbReference>
<feature type="domain" description="GYF" evidence="8">
    <location>
        <begin position="5"/>
        <end position="50"/>
    </location>
</feature>
<organism evidence="9 10">
    <name type="scientific">Mucilaginibacter aquariorum</name>
    <dbReference type="NCBI Taxonomy" id="2967225"/>
    <lineage>
        <taxon>Bacteria</taxon>
        <taxon>Pseudomonadati</taxon>
        <taxon>Bacteroidota</taxon>
        <taxon>Sphingobacteriia</taxon>
        <taxon>Sphingobacteriales</taxon>
        <taxon>Sphingobacteriaceae</taxon>
        <taxon>Mucilaginibacter</taxon>
    </lineage>
</organism>
<comment type="subcellular location">
    <subcellularLocation>
        <location evidence="1">Cell membrane</location>
        <topology evidence="1">Multi-pass membrane protein</topology>
    </subcellularLocation>
</comment>
<dbReference type="PANTHER" id="PTHR36115">
    <property type="entry name" value="PROLINE-RICH ANTIGEN HOMOLOG-RELATED"/>
    <property type="match status" value="1"/>
</dbReference>
<dbReference type="Pfam" id="PF14237">
    <property type="entry name" value="GYF_2"/>
    <property type="match status" value="1"/>
</dbReference>
<keyword evidence="10" id="KW-1185">Reference proteome</keyword>
<keyword evidence="4 6" id="KW-1133">Transmembrane helix</keyword>
<sequence length="207" mass="23587">MTDSYFIFKNNQEEGPFTLEEVIEAGLDVDTMVLSPLADDWQRASDLPEFFEYFEAKGIYFPTEDNLATFWWRLLAYLIDSILISFLISIFASGYLLKTIAAMEPDTLEAKIVRLKFNLVIFVISAIYNSICEATPMRGSIGKKLCKLVVVDADGRGLSFGRALVRNFTKFLSSIALGIGYLNILWSEHRQAWHDQIAKTYVLTRNQ</sequence>
<evidence type="ECO:0000259" key="8">
    <source>
        <dbReference type="Pfam" id="PF14237"/>
    </source>
</evidence>
<evidence type="ECO:0000256" key="1">
    <source>
        <dbReference type="ARBA" id="ARBA00004651"/>
    </source>
</evidence>
<dbReference type="InterPro" id="IPR010432">
    <property type="entry name" value="RDD"/>
</dbReference>
<reference evidence="9 10" key="1">
    <citation type="submission" date="2022-07" db="EMBL/GenBank/DDBJ databases">
        <title>Mucilaginibacter sp. JC4.</title>
        <authorList>
            <person name="Le V."/>
            <person name="Ko S.-R."/>
            <person name="Ahn C.-Y."/>
            <person name="Oh H.-M."/>
        </authorList>
    </citation>
    <scope>NUCLEOTIDE SEQUENCE [LARGE SCALE GENOMIC DNA]</scope>
    <source>
        <strain evidence="9 10">JC4</strain>
    </source>
</reference>
<evidence type="ECO:0000313" key="10">
    <source>
        <dbReference type="Proteomes" id="UP001204376"/>
    </source>
</evidence>
<evidence type="ECO:0000313" key="9">
    <source>
        <dbReference type="EMBL" id="MCQ6960189.1"/>
    </source>
</evidence>
<keyword evidence="2" id="KW-1003">Cell membrane</keyword>
<evidence type="ECO:0000256" key="3">
    <source>
        <dbReference type="ARBA" id="ARBA00022692"/>
    </source>
</evidence>
<name>A0ABT1T6G2_9SPHI</name>
<dbReference type="RefSeq" id="WP_256540376.1">
    <property type="nucleotide sequence ID" value="NZ_JANHOH010000006.1"/>
</dbReference>
<gene>
    <name evidence="9" type="ORF">NPE20_19575</name>
</gene>
<keyword evidence="5 6" id="KW-0472">Membrane</keyword>
<feature type="domain" description="RDD" evidence="7">
    <location>
        <begin position="68"/>
        <end position="199"/>
    </location>
</feature>
<protein>
    <submittedName>
        <fullName evidence="9">RDD family protein</fullName>
    </submittedName>
</protein>
<evidence type="ECO:0000256" key="4">
    <source>
        <dbReference type="ARBA" id="ARBA00022989"/>
    </source>
</evidence>
<evidence type="ECO:0000256" key="5">
    <source>
        <dbReference type="ARBA" id="ARBA00023136"/>
    </source>
</evidence>
<comment type="caution">
    <text evidence="9">The sequence shown here is derived from an EMBL/GenBank/DDBJ whole genome shotgun (WGS) entry which is preliminary data.</text>
</comment>
<accession>A0ABT1T6G2</accession>
<evidence type="ECO:0000256" key="2">
    <source>
        <dbReference type="ARBA" id="ARBA00022475"/>
    </source>
</evidence>
<feature type="transmembrane region" description="Helical" evidence="6">
    <location>
        <begin position="70"/>
        <end position="92"/>
    </location>
</feature>